<sequence length="120" mass="13441">MRHLTFDDAVSALRRGRVVDQLIEIAPAYGTTVIRYVSVTPTKEGSFDVSLIERFDEGRPDFLDVYAFSYVDPDPPHGSTENFLAPGEALAYAQNELGCSSDKFVNEGVIQDEYRDRKFG</sequence>
<dbReference type="RefSeq" id="WP_309153620.1">
    <property type="nucleotide sequence ID" value="NZ_CP133568.1"/>
</dbReference>
<evidence type="ECO:0000313" key="1">
    <source>
        <dbReference type="EMBL" id="WMT05689.1"/>
    </source>
</evidence>
<proteinExistence type="predicted"/>
<accession>A0ABY9PFJ8</accession>
<protein>
    <submittedName>
        <fullName evidence="1">Uncharacterized protein</fullName>
    </submittedName>
</protein>
<reference evidence="1 2" key="1">
    <citation type="submission" date="2023-08" db="EMBL/GenBank/DDBJ databases">
        <title>The whole genome sequence of Lysobacter yananisis.</title>
        <authorList>
            <person name="Sun H."/>
        </authorList>
    </citation>
    <scope>NUCLEOTIDE SEQUENCE [LARGE SCALE GENOMIC DNA]</scope>
    <source>
        <strain evidence="1 2">SNNU513</strain>
    </source>
</reference>
<keyword evidence="2" id="KW-1185">Reference proteome</keyword>
<dbReference type="Proteomes" id="UP001229313">
    <property type="component" value="Chromosome"/>
</dbReference>
<organism evidence="1 2">
    <name type="scientific">Lysobacter yananisis</name>
    <dbReference type="NCBI Taxonomy" id="1003114"/>
    <lineage>
        <taxon>Bacteria</taxon>
        <taxon>Pseudomonadati</taxon>
        <taxon>Pseudomonadota</taxon>
        <taxon>Gammaproteobacteria</taxon>
        <taxon>Lysobacterales</taxon>
        <taxon>Lysobacteraceae</taxon>
        <taxon>Lysobacter</taxon>
    </lineage>
</organism>
<name>A0ABY9PFJ8_9GAMM</name>
<gene>
    <name evidence="1" type="ORF">RDV84_12855</name>
</gene>
<dbReference type="EMBL" id="CP133568">
    <property type="protein sequence ID" value="WMT05689.1"/>
    <property type="molecule type" value="Genomic_DNA"/>
</dbReference>
<evidence type="ECO:0000313" key="2">
    <source>
        <dbReference type="Proteomes" id="UP001229313"/>
    </source>
</evidence>